<reference evidence="2 3" key="1">
    <citation type="submission" date="2016-10" db="EMBL/GenBank/DDBJ databases">
        <authorList>
            <person name="Varghese N."/>
            <person name="Submissions S."/>
        </authorList>
    </citation>
    <scope>NUCLEOTIDE SEQUENCE [LARGE SCALE GENOMIC DNA]</scope>
    <source>
        <strain evidence="2 3">DSM 21822</strain>
    </source>
</reference>
<proteinExistence type="predicted"/>
<dbReference type="Gene3D" id="3.40.50.1820">
    <property type="entry name" value="alpha/beta hydrolase"/>
    <property type="match status" value="1"/>
</dbReference>
<name>A0A1I4C674_9HYPH</name>
<dbReference type="OrthoDB" id="9815441at2"/>
<organism evidence="2 3">
    <name type="scientific">Neomesorhizobium albiziae</name>
    <dbReference type="NCBI Taxonomy" id="335020"/>
    <lineage>
        <taxon>Bacteria</taxon>
        <taxon>Pseudomonadati</taxon>
        <taxon>Pseudomonadota</taxon>
        <taxon>Alphaproteobacteria</taxon>
        <taxon>Hyphomicrobiales</taxon>
        <taxon>Phyllobacteriaceae</taxon>
        <taxon>Neomesorhizobium</taxon>
    </lineage>
</organism>
<dbReference type="RefSeq" id="WP_149761762.1">
    <property type="nucleotide sequence ID" value="NZ_BSPE01000004.1"/>
</dbReference>
<protein>
    <submittedName>
        <fullName evidence="2">Pimeloyl-ACP methyl ester carboxylesterase</fullName>
    </submittedName>
</protein>
<accession>A0A1I4C674</accession>
<dbReference type="Pfam" id="PF00561">
    <property type="entry name" value="Abhydrolase_1"/>
    <property type="match status" value="1"/>
</dbReference>
<keyword evidence="3" id="KW-1185">Reference proteome</keyword>
<dbReference type="InterPro" id="IPR029058">
    <property type="entry name" value="AB_hydrolase_fold"/>
</dbReference>
<dbReference type="SUPFAM" id="SSF53474">
    <property type="entry name" value="alpha/beta-Hydrolases"/>
    <property type="match status" value="1"/>
</dbReference>
<gene>
    <name evidence="2" type="ORF">SAMN04488498_11238</name>
</gene>
<dbReference type="PANTHER" id="PTHR43798">
    <property type="entry name" value="MONOACYLGLYCEROL LIPASE"/>
    <property type="match status" value="1"/>
</dbReference>
<sequence length="324" mass="35397">MAFLSLFLWVLAALFVLAALAAGYFAYATRRIAAQSEKLVPAAGKFIDIDGNRIHYVDQGEGPAILFVHGLGAQLLQFRHPLFDKFDGYRLIAMDRPGAGYSVRARGASARLTEQARVISRFIDALGLEKPLLVGHSLGGLVALTTALEHPRAISGIALLAPLTRYQDTVPPEFKALYIRSPLKRWLMANTLAIPTSLKYAPQTLAFIFGPQPPDDDYLIKGGGWVGLRPSHFYGAVSDFTAIEQDMPALEKRYGEISMPAGILFGTEDRVLGYERHGLGMEGAIPGLEIEILHGVGHMPHYAAAEKVAAFIKRIADRAFASRR</sequence>
<dbReference type="InterPro" id="IPR000073">
    <property type="entry name" value="AB_hydrolase_1"/>
</dbReference>
<dbReference type="PRINTS" id="PR00111">
    <property type="entry name" value="ABHYDROLASE"/>
</dbReference>
<evidence type="ECO:0000313" key="2">
    <source>
        <dbReference type="EMBL" id="SFK76644.1"/>
    </source>
</evidence>
<dbReference type="EMBL" id="FOSL01000012">
    <property type="protein sequence ID" value="SFK76644.1"/>
    <property type="molecule type" value="Genomic_DNA"/>
</dbReference>
<evidence type="ECO:0000259" key="1">
    <source>
        <dbReference type="Pfam" id="PF00561"/>
    </source>
</evidence>
<feature type="domain" description="AB hydrolase-1" evidence="1">
    <location>
        <begin position="63"/>
        <end position="189"/>
    </location>
</feature>
<dbReference type="AlphaFoldDB" id="A0A1I4C674"/>
<evidence type="ECO:0000313" key="3">
    <source>
        <dbReference type="Proteomes" id="UP000323300"/>
    </source>
</evidence>
<dbReference type="Proteomes" id="UP000323300">
    <property type="component" value="Unassembled WGS sequence"/>
</dbReference>
<dbReference type="InterPro" id="IPR050266">
    <property type="entry name" value="AB_hydrolase_sf"/>
</dbReference>